<name>A9G1W7_SORC5</name>
<dbReference type="Proteomes" id="UP000002139">
    <property type="component" value="Chromosome"/>
</dbReference>
<dbReference type="KEGG" id="scl:sce2394"/>
<dbReference type="STRING" id="448385.sce2394"/>
<dbReference type="HOGENOM" id="CLU_2384603_0_0_7"/>
<evidence type="ECO:0000313" key="2">
    <source>
        <dbReference type="EMBL" id="CAN92553.1"/>
    </source>
</evidence>
<dbReference type="Gene3D" id="3.30.450.20">
    <property type="entry name" value="PAS domain"/>
    <property type="match status" value="1"/>
</dbReference>
<accession>A9G1W7</accession>
<evidence type="ECO:0008006" key="4">
    <source>
        <dbReference type="Google" id="ProtNLM"/>
    </source>
</evidence>
<dbReference type="AlphaFoldDB" id="A9G1W7"/>
<sequence length="94" mass="10296">MDEASRENELTLATASGAERTWVFSSARLGRDAAGRRLLVTIACDITERKRAGDAWEATLREADHRKDAFLTMLAPGDGRAAGDAGRLRRDPRP</sequence>
<evidence type="ECO:0000313" key="3">
    <source>
        <dbReference type="Proteomes" id="UP000002139"/>
    </source>
</evidence>
<proteinExistence type="predicted"/>
<reference evidence="2 3" key="1">
    <citation type="journal article" date="2007" name="Nat. Biotechnol.">
        <title>Complete genome sequence of the myxobacterium Sorangium cellulosum.</title>
        <authorList>
            <person name="Schneiker S."/>
            <person name="Perlova O."/>
            <person name="Kaiser O."/>
            <person name="Gerth K."/>
            <person name="Alici A."/>
            <person name="Altmeyer M.O."/>
            <person name="Bartels D."/>
            <person name="Bekel T."/>
            <person name="Beyer S."/>
            <person name="Bode E."/>
            <person name="Bode H.B."/>
            <person name="Bolten C.J."/>
            <person name="Choudhuri J.V."/>
            <person name="Doss S."/>
            <person name="Elnakady Y.A."/>
            <person name="Frank B."/>
            <person name="Gaigalat L."/>
            <person name="Goesmann A."/>
            <person name="Groeger C."/>
            <person name="Gross F."/>
            <person name="Jelsbak L."/>
            <person name="Jelsbak L."/>
            <person name="Kalinowski J."/>
            <person name="Kegler C."/>
            <person name="Knauber T."/>
            <person name="Konietzny S."/>
            <person name="Kopp M."/>
            <person name="Krause L."/>
            <person name="Krug D."/>
            <person name="Linke B."/>
            <person name="Mahmud T."/>
            <person name="Martinez-Arias R."/>
            <person name="McHardy A.C."/>
            <person name="Merai M."/>
            <person name="Meyer F."/>
            <person name="Mormann S."/>
            <person name="Munoz-Dorado J."/>
            <person name="Perez J."/>
            <person name="Pradella S."/>
            <person name="Rachid S."/>
            <person name="Raddatz G."/>
            <person name="Rosenau F."/>
            <person name="Rueckert C."/>
            <person name="Sasse F."/>
            <person name="Scharfe M."/>
            <person name="Schuster S.C."/>
            <person name="Suen G."/>
            <person name="Treuner-Lange A."/>
            <person name="Velicer G.J."/>
            <person name="Vorholter F.-J."/>
            <person name="Weissman K.J."/>
            <person name="Welch R.D."/>
            <person name="Wenzel S.C."/>
            <person name="Whitworth D.E."/>
            <person name="Wilhelm S."/>
            <person name="Wittmann C."/>
            <person name="Bloecker H."/>
            <person name="Puehler A."/>
            <person name="Mueller R."/>
        </authorList>
    </citation>
    <scope>NUCLEOTIDE SEQUENCE [LARGE SCALE GENOMIC DNA]</scope>
    <source>
        <strain evidence="3">So ce56</strain>
    </source>
</reference>
<feature type="compositionally biased region" description="Low complexity" evidence="1">
    <location>
        <begin position="74"/>
        <end position="85"/>
    </location>
</feature>
<gene>
    <name evidence="2" type="ordered locus">sce2394</name>
</gene>
<organism evidence="2 3">
    <name type="scientific">Sorangium cellulosum (strain So ce56)</name>
    <name type="common">Polyangium cellulosum (strain So ce56)</name>
    <dbReference type="NCBI Taxonomy" id="448385"/>
    <lineage>
        <taxon>Bacteria</taxon>
        <taxon>Pseudomonadati</taxon>
        <taxon>Myxococcota</taxon>
        <taxon>Polyangia</taxon>
        <taxon>Polyangiales</taxon>
        <taxon>Polyangiaceae</taxon>
        <taxon>Sorangium</taxon>
    </lineage>
</organism>
<dbReference type="BioCyc" id="SCEL448385:SCE_RS12275-MONOMER"/>
<protein>
    <recommendedName>
        <fullName evidence="4">PAC domain-containing protein</fullName>
    </recommendedName>
</protein>
<dbReference type="SUPFAM" id="SSF55785">
    <property type="entry name" value="PYP-like sensor domain (PAS domain)"/>
    <property type="match status" value="1"/>
</dbReference>
<dbReference type="EMBL" id="AM746676">
    <property type="protein sequence ID" value="CAN92553.1"/>
    <property type="molecule type" value="Genomic_DNA"/>
</dbReference>
<evidence type="ECO:0000256" key="1">
    <source>
        <dbReference type="SAM" id="MobiDB-lite"/>
    </source>
</evidence>
<dbReference type="InterPro" id="IPR035965">
    <property type="entry name" value="PAS-like_dom_sf"/>
</dbReference>
<dbReference type="RefSeq" id="WP_012235026.1">
    <property type="nucleotide sequence ID" value="NC_010162.1"/>
</dbReference>
<feature type="region of interest" description="Disordered" evidence="1">
    <location>
        <begin position="74"/>
        <end position="94"/>
    </location>
</feature>
<keyword evidence="3" id="KW-1185">Reference proteome</keyword>